<dbReference type="SUPFAM" id="SSF54984">
    <property type="entry name" value="eEF-1beta-like"/>
    <property type="match status" value="3"/>
</dbReference>
<evidence type="ECO:0000256" key="5">
    <source>
        <dbReference type="ARBA" id="ARBA00022917"/>
    </source>
</evidence>
<dbReference type="InterPro" id="IPR036282">
    <property type="entry name" value="Glutathione-S-Trfase_C_sf"/>
</dbReference>
<evidence type="ECO:0000256" key="3">
    <source>
        <dbReference type="ARBA" id="ARBA00011606"/>
    </source>
</evidence>
<sequence>MNYCRVLSESTKVFFFVFVLVTFFSIQYFFVRSFFFVDWISCLISVKKIRASETMAAFPNPNSNAGLKKLDEHLLTRYYITGHKASKDDITVYAALSKHPPSQYVNVSRWYNHIETLLGISGISCQGSGVSIDGLVSTSEHAVAGSNDGVAVVDNDKDVDQDVDLIREDTQKEKKSAEERATSTKKKICWESVLIVIIPQDCQTNMKKLEERLRTIQMEGLIWGASKLVHVGYGVELLRIIATMPRNEKIDVFDVLVGDYISFLGRFNVATAGLHQSLVLINPNDEETDMKKLEETVRSIQVAGLFWGASKLVSIGYGIKLLGIECTAVGHLAHLGRRVGFNTIFKEKIMDHPYVQSCQTLSLNIISGKSGLVLRKLFGDNPDIKKTEETVRSGQMEGVVWGASKIYNVGYGFKYMRTIFTIVDDQLSLDTVTRNTGGIPLNRICKRQKPFLNSLKLLM</sequence>
<feature type="transmembrane region" description="Helical" evidence="6">
    <location>
        <begin position="12"/>
        <end position="31"/>
    </location>
</feature>
<dbReference type="Gramene" id="A05p06320.2_BraZ1">
    <property type="protein sequence ID" value="A05p06320.2_BraZ1.CDS"/>
    <property type="gene ID" value="A05g06320.2_BraZ1"/>
</dbReference>
<evidence type="ECO:0000313" key="8">
    <source>
        <dbReference type="EMBL" id="CAG7874111.1"/>
    </source>
</evidence>
<dbReference type="EMBL" id="LS974621">
    <property type="protein sequence ID" value="CAG7874111.1"/>
    <property type="molecule type" value="Genomic_DNA"/>
</dbReference>
<keyword evidence="6" id="KW-0812">Transmembrane</keyword>
<dbReference type="InterPro" id="IPR014717">
    <property type="entry name" value="Transl_elong_EF1B/ribsomal_bS6"/>
</dbReference>
<dbReference type="CDD" id="cd00292">
    <property type="entry name" value="EF1B"/>
    <property type="match status" value="1"/>
</dbReference>
<keyword evidence="6" id="KW-0472">Membrane</keyword>
<protein>
    <recommendedName>
        <fullName evidence="7">Translation elongation factor EF1B beta/delta subunit guanine nucleotide exchange domain-containing protein</fullName>
    </recommendedName>
</protein>
<dbReference type="GO" id="GO:0005853">
    <property type="term" value="C:eukaryotic translation elongation factor 1 complex"/>
    <property type="evidence" value="ECO:0007669"/>
    <property type="project" value="InterPro"/>
</dbReference>
<dbReference type="SMART" id="SM00888">
    <property type="entry name" value="EF1_GNE"/>
    <property type="match status" value="2"/>
</dbReference>
<name>A0A8D9GAJ4_BRACM</name>
<dbReference type="Proteomes" id="UP000694005">
    <property type="component" value="Chromosome A05"/>
</dbReference>
<comment type="function">
    <text evidence="1">EF-1-beta and EF-1-delta stimulate the exchange of GDP bound to EF-1-alpha to GTP.</text>
</comment>
<keyword evidence="5" id="KW-0648">Protein biosynthesis</keyword>
<dbReference type="SUPFAM" id="SSF47616">
    <property type="entry name" value="GST C-terminal domain-like"/>
    <property type="match status" value="1"/>
</dbReference>
<accession>A0A8D9GAJ4</accession>
<organism evidence="8 9">
    <name type="scientific">Brassica campestris</name>
    <name type="common">Field mustard</name>
    <dbReference type="NCBI Taxonomy" id="3711"/>
    <lineage>
        <taxon>Eukaryota</taxon>
        <taxon>Viridiplantae</taxon>
        <taxon>Streptophyta</taxon>
        <taxon>Embryophyta</taxon>
        <taxon>Tracheophyta</taxon>
        <taxon>Spermatophyta</taxon>
        <taxon>Magnoliopsida</taxon>
        <taxon>eudicotyledons</taxon>
        <taxon>Gunneridae</taxon>
        <taxon>Pentapetalae</taxon>
        <taxon>rosids</taxon>
        <taxon>malvids</taxon>
        <taxon>Brassicales</taxon>
        <taxon>Brassicaceae</taxon>
        <taxon>Brassiceae</taxon>
        <taxon>Brassica</taxon>
    </lineage>
</organism>
<dbReference type="AlphaFoldDB" id="A0A8D9GAJ4"/>
<feature type="domain" description="Translation elongation factor EF1B beta/delta subunit guanine nucleotide exchange" evidence="7">
    <location>
        <begin position="276"/>
        <end position="366"/>
    </location>
</feature>
<proteinExistence type="inferred from homology"/>
<keyword evidence="6" id="KW-1133">Transmembrane helix</keyword>
<dbReference type="InterPro" id="IPR014038">
    <property type="entry name" value="EF1B_bsu/dsu_GNE"/>
</dbReference>
<evidence type="ECO:0000313" key="9">
    <source>
        <dbReference type="Proteomes" id="UP000694005"/>
    </source>
</evidence>
<dbReference type="InterPro" id="IPR036219">
    <property type="entry name" value="eEF-1beta-like_sf"/>
</dbReference>
<dbReference type="Gene3D" id="3.30.70.60">
    <property type="match status" value="3"/>
</dbReference>
<comment type="similarity">
    <text evidence="2">Belongs to the EF-1-beta/EF-1-delta family.</text>
</comment>
<dbReference type="InterPro" id="IPR049720">
    <property type="entry name" value="EF1B_bsu/dsu"/>
</dbReference>
<dbReference type="Gene3D" id="1.20.1050.130">
    <property type="match status" value="1"/>
</dbReference>
<evidence type="ECO:0000256" key="6">
    <source>
        <dbReference type="SAM" id="Phobius"/>
    </source>
</evidence>
<dbReference type="Pfam" id="PF00736">
    <property type="entry name" value="EF1_GNE"/>
    <property type="match status" value="3"/>
</dbReference>
<evidence type="ECO:0000256" key="4">
    <source>
        <dbReference type="ARBA" id="ARBA00022768"/>
    </source>
</evidence>
<dbReference type="FunFam" id="1.20.1050.130:FF:000006">
    <property type="entry name" value="Elongation factor 1-delta 1"/>
    <property type="match status" value="1"/>
</dbReference>
<dbReference type="PANTHER" id="PTHR11595:SF78">
    <property type="entry name" value="TRANSLATION ELONGATION FACTOR EF1B BETA_DELTA SUBUNIT GUANINE NUCLEOTIDE EXCHANGE DOMAIN-CONTAINING PROTEIN"/>
    <property type="match status" value="1"/>
</dbReference>
<evidence type="ECO:0000259" key="7">
    <source>
        <dbReference type="SMART" id="SM00888"/>
    </source>
</evidence>
<comment type="subunit">
    <text evidence="3">EF-1 is composed of 4 subunits: alpha, beta (1B-alpha=beta'), delta (1B-beta), and gamma (1B-gamma).</text>
</comment>
<evidence type="ECO:0000256" key="2">
    <source>
        <dbReference type="ARBA" id="ARBA00007411"/>
    </source>
</evidence>
<gene>
    <name evidence="8" type="ORF">BRAPAZ1V2_A05P06320.2</name>
</gene>
<dbReference type="PANTHER" id="PTHR11595">
    <property type="entry name" value="EF-HAND AND COILED-COIL DOMAIN-CONTAINING FAMILY MEMBER"/>
    <property type="match status" value="1"/>
</dbReference>
<dbReference type="GO" id="GO:0003746">
    <property type="term" value="F:translation elongation factor activity"/>
    <property type="evidence" value="ECO:0007669"/>
    <property type="project" value="UniProtKB-KW"/>
</dbReference>
<reference evidence="8 9" key="1">
    <citation type="submission" date="2021-07" db="EMBL/GenBank/DDBJ databases">
        <authorList>
            <consortium name="Genoscope - CEA"/>
            <person name="William W."/>
        </authorList>
    </citation>
    <scope>NUCLEOTIDE SEQUENCE [LARGE SCALE GENOMIC DNA]</scope>
</reference>
<keyword evidence="4" id="KW-0251">Elongation factor</keyword>
<evidence type="ECO:0000256" key="1">
    <source>
        <dbReference type="ARBA" id="ARBA00002937"/>
    </source>
</evidence>
<feature type="domain" description="Translation elongation factor EF1B beta/delta subunit guanine nucleotide exchange" evidence="7">
    <location>
        <begin position="192"/>
        <end position="275"/>
    </location>
</feature>
<dbReference type="FunFam" id="3.30.70.60:FF:000001">
    <property type="entry name" value="Elongation factor 1-beta 1 like"/>
    <property type="match status" value="1"/>
</dbReference>